<protein>
    <submittedName>
        <fullName evidence="1">Uncharacterized protein</fullName>
    </submittedName>
</protein>
<evidence type="ECO:0000313" key="1">
    <source>
        <dbReference type="EMBL" id="MBB3104502.1"/>
    </source>
</evidence>
<dbReference type="Proteomes" id="UP000549250">
    <property type="component" value="Unassembled WGS sequence"/>
</dbReference>
<evidence type="ECO:0000313" key="2">
    <source>
        <dbReference type="Proteomes" id="UP000549250"/>
    </source>
</evidence>
<keyword evidence="2" id="KW-1185">Reference proteome</keyword>
<dbReference type="AlphaFoldDB" id="A0A839T4Y2"/>
<sequence>MIIKEHWRLKRLGLDTQFVSLCTQFLLSID</sequence>
<dbReference type="EMBL" id="JACHXI010000016">
    <property type="protein sequence ID" value="MBB3104502.1"/>
    <property type="molecule type" value="Genomic_DNA"/>
</dbReference>
<proteinExistence type="predicted"/>
<organism evidence="1 2">
    <name type="scientific">Azomonas macrocytogenes</name>
    <name type="common">Azotobacter macrocytogenes</name>
    <dbReference type="NCBI Taxonomy" id="69962"/>
    <lineage>
        <taxon>Bacteria</taxon>
        <taxon>Pseudomonadati</taxon>
        <taxon>Pseudomonadota</taxon>
        <taxon>Gammaproteobacteria</taxon>
        <taxon>Pseudomonadales</taxon>
        <taxon>Pseudomonadaceae</taxon>
        <taxon>Azomonas</taxon>
    </lineage>
</organism>
<comment type="caution">
    <text evidence="1">The sequence shown here is derived from an EMBL/GenBank/DDBJ whole genome shotgun (WGS) entry which is preliminary data.</text>
</comment>
<reference evidence="1 2" key="1">
    <citation type="submission" date="2020-08" db="EMBL/GenBank/DDBJ databases">
        <title>Genomic Encyclopedia of Type Strains, Phase III (KMG-III): the genomes of soil and plant-associated and newly described type strains.</title>
        <authorList>
            <person name="Whitman W."/>
        </authorList>
    </citation>
    <scope>NUCLEOTIDE SEQUENCE [LARGE SCALE GENOMIC DNA]</scope>
    <source>
        <strain evidence="1 2">CECT 4462</strain>
    </source>
</reference>
<name>A0A839T4Y2_AZOMA</name>
<accession>A0A839T4Y2</accession>
<gene>
    <name evidence="1" type="ORF">FHR87_002922</name>
</gene>